<evidence type="ECO:0000313" key="2">
    <source>
        <dbReference type="EMBL" id="CEK62767.1"/>
    </source>
</evidence>
<organism evidence="2">
    <name type="scientific">Arion vulgaris</name>
    <dbReference type="NCBI Taxonomy" id="1028688"/>
    <lineage>
        <taxon>Eukaryota</taxon>
        <taxon>Metazoa</taxon>
        <taxon>Spiralia</taxon>
        <taxon>Lophotrochozoa</taxon>
        <taxon>Mollusca</taxon>
        <taxon>Gastropoda</taxon>
        <taxon>Heterobranchia</taxon>
        <taxon>Euthyneura</taxon>
        <taxon>Panpulmonata</taxon>
        <taxon>Eupulmonata</taxon>
        <taxon>Stylommatophora</taxon>
        <taxon>Helicina</taxon>
        <taxon>Arionoidea</taxon>
        <taxon>Arionidae</taxon>
        <taxon>Arion</taxon>
    </lineage>
</organism>
<proteinExistence type="predicted"/>
<feature type="non-terminal residue" evidence="2">
    <location>
        <position position="247"/>
    </location>
</feature>
<dbReference type="Gene3D" id="1.10.1380.10">
    <property type="entry name" value="Neutral endopeptidase , domain2"/>
    <property type="match status" value="1"/>
</dbReference>
<sequence>DLNMKPVLREKIQQMTTKIVFPVEQRYLKYQFDEKAFFNNTIAVKKETVKRRFQGLGMSEAGSTLQDEMFYPIDFRIWYNHLQNKINVPSGFLQPPYISSNYPKYLNYGSLGASIANAIMENFGLSGEYVNKQGSIVSIKENINQESYDKRAWCFTKEWNSSHVQERLETLSSGLKLAHKAYTRWQVKQPKQEQTLLTRNKFDQNQLFFLNYAQMMCMKISNTFMYLKGSFWDNHVRLNWLVQNSPE</sequence>
<reference evidence="2" key="1">
    <citation type="submission" date="2014-12" db="EMBL/GenBank/DDBJ databases">
        <title>Insight into the proteome of Arion vulgaris.</title>
        <authorList>
            <person name="Aradska J."/>
            <person name="Bulat T."/>
            <person name="Smidak R."/>
            <person name="Sarate P."/>
            <person name="Gangsoo J."/>
            <person name="Sialana F."/>
            <person name="Bilban M."/>
            <person name="Lubec G."/>
        </authorList>
    </citation>
    <scope>NUCLEOTIDE SEQUENCE</scope>
    <source>
        <tissue evidence="2">Skin</tissue>
    </source>
</reference>
<evidence type="ECO:0000259" key="1">
    <source>
        <dbReference type="Pfam" id="PF01431"/>
    </source>
</evidence>
<accession>A0A0B6Z2Z5</accession>
<dbReference type="PANTHER" id="PTHR11733:SF240">
    <property type="entry name" value="GH14155P-RELATED"/>
    <property type="match status" value="1"/>
</dbReference>
<dbReference type="Pfam" id="PF01431">
    <property type="entry name" value="Peptidase_M13"/>
    <property type="match status" value="1"/>
</dbReference>
<dbReference type="PROSITE" id="PS51885">
    <property type="entry name" value="NEPRILYSIN"/>
    <property type="match status" value="1"/>
</dbReference>
<feature type="non-terminal residue" evidence="2">
    <location>
        <position position="1"/>
    </location>
</feature>
<dbReference type="EMBL" id="HACG01015902">
    <property type="protein sequence ID" value="CEK62767.1"/>
    <property type="molecule type" value="Transcribed_RNA"/>
</dbReference>
<dbReference type="AlphaFoldDB" id="A0A0B6Z2Z5"/>
<dbReference type="SUPFAM" id="SSF55486">
    <property type="entry name" value="Metalloproteases ('zincins'), catalytic domain"/>
    <property type="match status" value="1"/>
</dbReference>
<dbReference type="PANTHER" id="PTHR11733">
    <property type="entry name" value="ZINC METALLOPROTEASE FAMILY M13 NEPRILYSIN-RELATED"/>
    <property type="match status" value="1"/>
</dbReference>
<dbReference type="InterPro" id="IPR042089">
    <property type="entry name" value="Peptidase_M13_dom_2"/>
</dbReference>
<dbReference type="InterPro" id="IPR018497">
    <property type="entry name" value="Peptidase_M13_C"/>
</dbReference>
<feature type="domain" description="Peptidase M13 C-terminal" evidence="1">
    <location>
        <begin position="78"/>
        <end position="246"/>
    </location>
</feature>
<dbReference type="GO" id="GO:0016485">
    <property type="term" value="P:protein processing"/>
    <property type="evidence" value="ECO:0007669"/>
    <property type="project" value="TreeGrafter"/>
</dbReference>
<gene>
    <name evidence="2" type="primary">ORF46098</name>
</gene>
<dbReference type="GO" id="GO:0004222">
    <property type="term" value="F:metalloendopeptidase activity"/>
    <property type="evidence" value="ECO:0007669"/>
    <property type="project" value="InterPro"/>
</dbReference>
<protein>
    <recommendedName>
        <fullName evidence="1">Peptidase M13 C-terminal domain-containing protein</fullName>
    </recommendedName>
</protein>
<dbReference type="Gene3D" id="3.40.390.10">
    <property type="entry name" value="Collagenase (Catalytic Domain)"/>
    <property type="match status" value="1"/>
</dbReference>
<name>A0A0B6Z2Z5_9EUPU</name>
<dbReference type="InterPro" id="IPR024079">
    <property type="entry name" value="MetalloPept_cat_dom_sf"/>
</dbReference>
<dbReference type="InterPro" id="IPR000718">
    <property type="entry name" value="Peptidase_M13"/>
</dbReference>
<dbReference type="GO" id="GO:0005886">
    <property type="term" value="C:plasma membrane"/>
    <property type="evidence" value="ECO:0007669"/>
    <property type="project" value="TreeGrafter"/>
</dbReference>